<reference evidence="1" key="1">
    <citation type="submission" date="2020-03" db="EMBL/GenBank/DDBJ databases">
        <title>Complete genome sequence of sixteen Streptomyces strains facilitates identification of candidate genes involved in plant growth-promotion in grain legumes and cereals.</title>
        <authorList>
            <person name="Gopalakrishnan S."/>
            <person name="Thakur V."/>
            <person name="Saxena R."/>
            <person name="Vadlamudi S."/>
            <person name="Purohit S."/>
            <person name="Kumar V."/>
            <person name="Rathore A."/>
            <person name="Chitikineni A."/>
            <person name="Varshney R.K."/>
        </authorList>
    </citation>
    <scope>NUCLEOTIDE SEQUENCE</scope>
    <source>
        <strain evidence="1">CAI-93</strain>
    </source>
</reference>
<keyword evidence="2" id="KW-1185">Reference proteome</keyword>
<dbReference type="EMBL" id="JAANNW010000018">
    <property type="protein sequence ID" value="NUV76449.1"/>
    <property type="molecule type" value="Genomic_DNA"/>
</dbReference>
<comment type="caution">
    <text evidence="1">The sequence shown here is derived from an EMBL/GenBank/DDBJ whole genome shotgun (WGS) entry which is preliminary data.</text>
</comment>
<name>A0ACC7Y3D1_9ACTN</name>
<sequence length="390" mass="40456">MGAWEGKTAEAFREKFDDEFRPRMDEARDSFGSAATALEDWARYMKTRQAAAVRLENEAAAVDKELNAARKSADKLNEPGGGDEKGKKHEKRVREAGRAVDGKNDELEEIRKRGRQLSEKYREYGKEIAERLKRAMDIAPDEPGMWDKLGDALKGLGDALADPPGKVGDMLAEVGDWLKKHADWITVAASVLGVVAIFCPVLAPLAIGLSALAFFTHAASYGFSGLFPPTGKNIGNWLTLGGDALGMVPGVGGAFKGAQAGYKAARAAGGLAGGGAKVGIKTAGTTAKNAMKAADPVSKVIDKPVMAAASKLGLSRGAALTATETVQATAALAWTAPTAVNAYQTSTGRYDAATWGTGAANIATGTGGGRFGGAVAIGSAIGLGAWELTD</sequence>
<protein>
    <submittedName>
        <fullName evidence="1">Uncharacterized protein</fullName>
    </submittedName>
</protein>
<evidence type="ECO:0000313" key="2">
    <source>
        <dbReference type="Proteomes" id="UP000556843"/>
    </source>
</evidence>
<organism evidence="1 2">
    <name type="scientific">Streptomyces fungicidicus</name>
    <dbReference type="NCBI Taxonomy" id="68203"/>
    <lineage>
        <taxon>Bacteria</taxon>
        <taxon>Bacillati</taxon>
        <taxon>Actinomycetota</taxon>
        <taxon>Actinomycetes</taxon>
        <taxon>Kitasatosporales</taxon>
        <taxon>Streptomycetaceae</taxon>
        <taxon>Streptomyces</taxon>
    </lineage>
</organism>
<evidence type="ECO:0000313" key="1">
    <source>
        <dbReference type="EMBL" id="NUV76449.1"/>
    </source>
</evidence>
<proteinExistence type="predicted"/>
<accession>A0ACC7Y3D1</accession>
<dbReference type="Proteomes" id="UP000556843">
    <property type="component" value="Unassembled WGS sequence"/>
</dbReference>
<gene>
    <name evidence="1" type="ORF">G6W56_20325</name>
</gene>